<keyword evidence="2" id="KW-1185">Reference proteome</keyword>
<sequence length="107" mass="11803">MTYSCAKYLACANLHALIVNRLKFIFHMLRAYLCPDGNIKVRQSLDHSGAVRKGRALLGSGSMCNLMASDFANTLGLKKEKINIPVSGISDTAFNAKRKSTSNYFEL</sequence>
<reference evidence="1 2" key="1">
    <citation type="journal article" date="2019" name="Sci. Rep.">
        <title>Orb-weaving spider Araneus ventricosus genome elucidates the spidroin gene catalogue.</title>
        <authorList>
            <person name="Kono N."/>
            <person name="Nakamura H."/>
            <person name="Ohtoshi R."/>
            <person name="Moran D.A.P."/>
            <person name="Shinohara A."/>
            <person name="Yoshida Y."/>
            <person name="Fujiwara M."/>
            <person name="Mori M."/>
            <person name="Tomita M."/>
            <person name="Arakawa K."/>
        </authorList>
    </citation>
    <scope>NUCLEOTIDE SEQUENCE [LARGE SCALE GENOMIC DNA]</scope>
</reference>
<gene>
    <name evidence="1" type="ORF">AVEN_131168_1</name>
</gene>
<dbReference type="AlphaFoldDB" id="A0A4Y2MNN5"/>
<comment type="caution">
    <text evidence="1">The sequence shown here is derived from an EMBL/GenBank/DDBJ whole genome shotgun (WGS) entry which is preliminary data.</text>
</comment>
<evidence type="ECO:0000313" key="2">
    <source>
        <dbReference type="Proteomes" id="UP000499080"/>
    </source>
</evidence>
<evidence type="ECO:0000313" key="1">
    <source>
        <dbReference type="EMBL" id="GBN27427.1"/>
    </source>
</evidence>
<accession>A0A4Y2MNN5</accession>
<dbReference type="EMBL" id="BGPR01007513">
    <property type="protein sequence ID" value="GBN27427.1"/>
    <property type="molecule type" value="Genomic_DNA"/>
</dbReference>
<dbReference type="Proteomes" id="UP000499080">
    <property type="component" value="Unassembled WGS sequence"/>
</dbReference>
<name>A0A4Y2MNN5_ARAVE</name>
<organism evidence="1 2">
    <name type="scientific">Araneus ventricosus</name>
    <name type="common">Orbweaver spider</name>
    <name type="synonym">Epeira ventricosa</name>
    <dbReference type="NCBI Taxonomy" id="182803"/>
    <lineage>
        <taxon>Eukaryota</taxon>
        <taxon>Metazoa</taxon>
        <taxon>Ecdysozoa</taxon>
        <taxon>Arthropoda</taxon>
        <taxon>Chelicerata</taxon>
        <taxon>Arachnida</taxon>
        <taxon>Araneae</taxon>
        <taxon>Araneomorphae</taxon>
        <taxon>Entelegynae</taxon>
        <taxon>Araneoidea</taxon>
        <taxon>Araneidae</taxon>
        <taxon>Araneus</taxon>
    </lineage>
</organism>
<proteinExistence type="predicted"/>
<protein>
    <submittedName>
        <fullName evidence="1">Uncharacterized protein</fullName>
    </submittedName>
</protein>